<organism evidence="2 3">
    <name type="scientific">Archangium minus</name>
    <dbReference type="NCBI Taxonomy" id="83450"/>
    <lineage>
        <taxon>Bacteria</taxon>
        <taxon>Pseudomonadati</taxon>
        <taxon>Myxococcota</taxon>
        <taxon>Myxococcia</taxon>
        <taxon>Myxococcales</taxon>
        <taxon>Cystobacterineae</taxon>
        <taxon>Archangiaceae</taxon>
        <taxon>Archangium</taxon>
    </lineage>
</organism>
<dbReference type="RefSeq" id="WP_395821464.1">
    <property type="nucleotide sequence ID" value="NZ_CP043494.1"/>
</dbReference>
<evidence type="ECO:0000313" key="2">
    <source>
        <dbReference type="EMBL" id="WNG45834.1"/>
    </source>
</evidence>
<dbReference type="Proteomes" id="UP001611383">
    <property type="component" value="Chromosome"/>
</dbReference>
<feature type="signal peptide" evidence="1">
    <location>
        <begin position="1"/>
        <end position="20"/>
    </location>
</feature>
<evidence type="ECO:0000313" key="3">
    <source>
        <dbReference type="Proteomes" id="UP001611383"/>
    </source>
</evidence>
<keyword evidence="3" id="KW-1185">Reference proteome</keyword>
<gene>
    <name evidence="2" type="ORF">F0U60_18235</name>
</gene>
<proteinExistence type="predicted"/>
<name>A0ABY9WPV8_9BACT</name>
<evidence type="ECO:0000256" key="1">
    <source>
        <dbReference type="SAM" id="SignalP"/>
    </source>
</evidence>
<feature type="chain" id="PRO_5046605823" evidence="1">
    <location>
        <begin position="21"/>
        <end position="476"/>
    </location>
</feature>
<reference evidence="2 3" key="1">
    <citation type="submission" date="2019-08" db="EMBL/GenBank/DDBJ databases">
        <title>Archangium and Cystobacter genomes.</title>
        <authorList>
            <person name="Chen I.-C.K."/>
            <person name="Wielgoss S."/>
        </authorList>
    </citation>
    <scope>NUCLEOTIDE SEQUENCE [LARGE SCALE GENOMIC DNA]</scope>
    <source>
        <strain evidence="2 3">Cbm 6</strain>
    </source>
</reference>
<accession>A0ABY9WPV8</accession>
<dbReference type="EMBL" id="CP043494">
    <property type="protein sequence ID" value="WNG45834.1"/>
    <property type="molecule type" value="Genomic_DNA"/>
</dbReference>
<sequence length="476" mass="52014">MGSRAVLAIAGLLASTVASAQSICTECIKIRVRRPGIARGPAADELDTKFNEIRLPDGSYRGFTANGHTYAVDGRDPWSMGGPRTPVLAPGAAGTYNECGQWLNGTELSGGVVYGFIHAERSCNYALNQTHKSMGMATSADFGMSWTPLGQFLTGTDAPTAGMSTGEGDCGIVNGQDGWLYAYCLRLRDWKTIVARARLANPTPGNWYKFLNGVWTSPGLGGDATGLDASESVARWRSQNLVAAFSADRWFGGVKLQLSADKTAFSTVPEPLIPLDDVNWSRPAPTELVAYLSTTNFDDGSNQLDDAFQLAYVYLQPGEAFDKRYLVLREVLVTMTPQPVNPQVGLELGRWYSASNKDRWTTTGPVPGNFSSYAWERSLGFLMTRPASTQNTTKLEECVSQWPGHPDHLLTGDGECSSNGYTRLRTAGWVYTTQQPNTIPLYRCYNATEMHHFASNQADCEGLGQMEWRLGYLLQN</sequence>
<keyword evidence="1" id="KW-0732">Signal</keyword>
<protein>
    <submittedName>
        <fullName evidence="2">Uncharacterized protein</fullName>
    </submittedName>
</protein>